<dbReference type="Proteomes" id="UP001346869">
    <property type="component" value="Unassembled WGS sequence"/>
</dbReference>
<accession>A0AAN7X4A5</accession>
<comment type="caution">
    <text evidence="1">The sequence shown here is derived from an EMBL/GenBank/DDBJ whole genome shotgun (WGS) entry which is preliminary data.</text>
</comment>
<protein>
    <submittedName>
        <fullName evidence="1">Uncharacterized protein</fullName>
    </submittedName>
</protein>
<keyword evidence="2" id="KW-1185">Reference proteome</keyword>
<proteinExistence type="predicted"/>
<reference evidence="1 2" key="1">
    <citation type="journal article" date="2023" name="Genes (Basel)">
        <title>Chromosome-Level Genome Assembly and Circadian Gene Repertoire of the Patagonia Blennie Eleginops maclovinus-The Closest Ancestral Proxy of Antarctic Cryonotothenioids.</title>
        <authorList>
            <person name="Cheng C.C."/>
            <person name="Rivera-Colon A.G."/>
            <person name="Minhas B.F."/>
            <person name="Wilson L."/>
            <person name="Rayamajhi N."/>
            <person name="Vargas-Chacoff L."/>
            <person name="Catchen J.M."/>
        </authorList>
    </citation>
    <scope>NUCLEOTIDE SEQUENCE [LARGE SCALE GENOMIC DNA]</scope>
    <source>
        <strain evidence="1">JMC-PN-2008</strain>
    </source>
</reference>
<sequence length="76" mass="8584">MAGVEDTMRAAVPSWCGALELEMIYRRTNYIHEMSCGEVGPHLYSRMCCAGRFEPLFPSLRACRRMLWWGGAAGLL</sequence>
<evidence type="ECO:0000313" key="1">
    <source>
        <dbReference type="EMBL" id="KAK5854657.1"/>
    </source>
</evidence>
<dbReference type="EMBL" id="JAUZQC010000018">
    <property type="protein sequence ID" value="KAK5854657.1"/>
    <property type="molecule type" value="Genomic_DNA"/>
</dbReference>
<evidence type="ECO:0000313" key="2">
    <source>
        <dbReference type="Proteomes" id="UP001346869"/>
    </source>
</evidence>
<reference evidence="1 2" key="2">
    <citation type="journal article" date="2023" name="Mol. Biol. Evol.">
        <title>Genomics of Secondarily Temperate Adaptation in the Only Non-Antarctic Icefish.</title>
        <authorList>
            <person name="Rivera-Colon A.G."/>
            <person name="Rayamajhi N."/>
            <person name="Minhas B.F."/>
            <person name="Madrigal G."/>
            <person name="Bilyk K.T."/>
            <person name="Yoon V."/>
            <person name="Hune M."/>
            <person name="Gregory S."/>
            <person name="Cheng C.H.C."/>
            <person name="Catchen J.M."/>
        </authorList>
    </citation>
    <scope>NUCLEOTIDE SEQUENCE [LARGE SCALE GENOMIC DNA]</scope>
    <source>
        <strain evidence="1">JMC-PN-2008</strain>
    </source>
</reference>
<gene>
    <name evidence="1" type="ORF">PBY51_004835</name>
</gene>
<dbReference type="AlphaFoldDB" id="A0AAN7X4A5"/>
<name>A0AAN7X4A5_ELEMC</name>
<organism evidence="1 2">
    <name type="scientific">Eleginops maclovinus</name>
    <name type="common">Patagonian blennie</name>
    <name type="synonym">Eleginus maclovinus</name>
    <dbReference type="NCBI Taxonomy" id="56733"/>
    <lineage>
        <taxon>Eukaryota</taxon>
        <taxon>Metazoa</taxon>
        <taxon>Chordata</taxon>
        <taxon>Craniata</taxon>
        <taxon>Vertebrata</taxon>
        <taxon>Euteleostomi</taxon>
        <taxon>Actinopterygii</taxon>
        <taxon>Neopterygii</taxon>
        <taxon>Teleostei</taxon>
        <taxon>Neoteleostei</taxon>
        <taxon>Acanthomorphata</taxon>
        <taxon>Eupercaria</taxon>
        <taxon>Perciformes</taxon>
        <taxon>Notothenioidei</taxon>
        <taxon>Eleginopidae</taxon>
        <taxon>Eleginops</taxon>
    </lineage>
</organism>